<proteinExistence type="predicted"/>
<dbReference type="EMBL" id="FXTI01000007">
    <property type="protein sequence ID" value="SMO78042.1"/>
    <property type="molecule type" value="Genomic_DNA"/>
</dbReference>
<dbReference type="RefSeq" id="WP_185956251.1">
    <property type="nucleotide sequence ID" value="NZ_FXTI01000007.1"/>
</dbReference>
<dbReference type="Proteomes" id="UP000315636">
    <property type="component" value="Unassembled WGS sequence"/>
</dbReference>
<evidence type="ECO:0000313" key="4">
    <source>
        <dbReference type="Proteomes" id="UP000315636"/>
    </source>
</evidence>
<reference evidence="3 4" key="1">
    <citation type="submission" date="2017-05" db="EMBL/GenBank/DDBJ databases">
        <authorList>
            <person name="Varghese N."/>
            <person name="Submissions S."/>
        </authorList>
    </citation>
    <scope>NUCLEOTIDE SEQUENCE [LARGE SCALE GENOMIC DNA]</scope>
    <source>
        <strain evidence="3 4">DSM 45474</strain>
    </source>
</reference>
<dbReference type="AlphaFoldDB" id="A0A521E2B9"/>
<name>A0A521E2B9_9BACL</name>
<organism evidence="3 4">
    <name type="scientific">Melghirimyces algeriensis</name>
    <dbReference type="NCBI Taxonomy" id="910412"/>
    <lineage>
        <taxon>Bacteria</taxon>
        <taxon>Bacillati</taxon>
        <taxon>Bacillota</taxon>
        <taxon>Bacilli</taxon>
        <taxon>Bacillales</taxon>
        <taxon>Thermoactinomycetaceae</taxon>
        <taxon>Melghirimyces</taxon>
    </lineage>
</organism>
<evidence type="ECO:0000256" key="1">
    <source>
        <dbReference type="SAM" id="MobiDB-lite"/>
    </source>
</evidence>
<evidence type="ECO:0000313" key="3">
    <source>
        <dbReference type="EMBL" id="SMO78042.1"/>
    </source>
</evidence>
<accession>A0A521E2B9</accession>
<keyword evidence="4" id="KW-1185">Reference proteome</keyword>
<gene>
    <name evidence="3" type="ORF">SAMN06264849_107148</name>
</gene>
<sequence length="51" mass="5956">MTLLDLGILLFVVGVLLFMGIWYFKEEMELAKHQPTPKQNKHPREKPVCTD</sequence>
<keyword evidence="2" id="KW-1133">Transmembrane helix</keyword>
<keyword evidence="2" id="KW-0472">Membrane</keyword>
<feature type="transmembrane region" description="Helical" evidence="2">
    <location>
        <begin position="6"/>
        <end position="24"/>
    </location>
</feature>
<evidence type="ECO:0000256" key="2">
    <source>
        <dbReference type="SAM" id="Phobius"/>
    </source>
</evidence>
<protein>
    <submittedName>
        <fullName evidence="3">Uncharacterized protein</fullName>
    </submittedName>
</protein>
<keyword evidence="2" id="KW-0812">Transmembrane</keyword>
<feature type="region of interest" description="Disordered" evidence="1">
    <location>
        <begin position="32"/>
        <end position="51"/>
    </location>
</feature>